<evidence type="ECO:0000313" key="1">
    <source>
        <dbReference type="EMBL" id="KMO33017.1"/>
    </source>
</evidence>
<proteinExistence type="predicted"/>
<name>A0A0J6SH39_9HYPH</name>
<accession>A0A0J6SH39</accession>
<dbReference type="AlphaFoldDB" id="A0A0J6SH39"/>
<comment type="caution">
    <text evidence="1">The sequence shown here is derived from an EMBL/GenBank/DDBJ whole genome shotgun (WGS) entry which is preliminary data.</text>
</comment>
<evidence type="ECO:0000313" key="2">
    <source>
        <dbReference type="Proteomes" id="UP000036449"/>
    </source>
</evidence>
<dbReference type="Pfam" id="PF25212">
    <property type="entry name" value="HVO_A0114"/>
    <property type="match status" value="1"/>
</dbReference>
<organism evidence="1 2">
    <name type="scientific">Methylobacterium tarhaniae</name>
    <dbReference type="NCBI Taxonomy" id="1187852"/>
    <lineage>
        <taxon>Bacteria</taxon>
        <taxon>Pseudomonadati</taxon>
        <taxon>Pseudomonadota</taxon>
        <taxon>Alphaproteobacteria</taxon>
        <taxon>Hyphomicrobiales</taxon>
        <taxon>Methylobacteriaceae</taxon>
        <taxon>Methylobacterium</taxon>
    </lineage>
</organism>
<dbReference type="PATRIC" id="fig|1187852.3.peg.3035"/>
<dbReference type="Gene3D" id="1.10.10.10">
    <property type="entry name" value="Winged helix-like DNA-binding domain superfamily/Winged helix DNA-binding domain"/>
    <property type="match status" value="1"/>
</dbReference>
<dbReference type="EMBL" id="LABZ01000210">
    <property type="protein sequence ID" value="KMO33017.1"/>
    <property type="molecule type" value="Genomic_DNA"/>
</dbReference>
<dbReference type="Proteomes" id="UP000036449">
    <property type="component" value="Unassembled WGS sequence"/>
</dbReference>
<dbReference type="InterPro" id="IPR036390">
    <property type="entry name" value="WH_DNA-bd_sf"/>
</dbReference>
<keyword evidence="2" id="KW-1185">Reference proteome</keyword>
<dbReference type="SUPFAM" id="SSF46785">
    <property type="entry name" value="Winged helix' DNA-binding domain"/>
    <property type="match status" value="1"/>
</dbReference>
<reference evidence="1 2" key="1">
    <citation type="submission" date="2015-03" db="EMBL/GenBank/DDBJ databases">
        <title>Genome sequencing of Methylobacterium tarhaniae DSM 25844.</title>
        <authorList>
            <person name="Chaudhry V."/>
            <person name="Patil P.B."/>
        </authorList>
    </citation>
    <scope>NUCLEOTIDE SEQUENCE [LARGE SCALE GENOMIC DNA]</scope>
    <source>
        <strain evidence="1 2">DSM 25844</strain>
    </source>
</reference>
<protein>
    <recommendedName>
        <fullName evidence="3">HTH marR-type domain-containing protein</fullName>
    </recommendedName>
</protein>
<sequence length="106" mass="11563">MGRRFVEAWHKAERGEITPPIHRLTFESRDAFVTTFSPARIALLKRLAADGPAPSITALADALERPYRRVHDDVAALHAAGLVERNGRTITLAASKVSAHLDLNAA</sequence>
<dbReference type="InterPro" id="IPR036388">
    <property type="entry name" value="WH-like_DNA-bd_sf"/>
</dbReference>
<gene>
    <name evidence="1" type="ORF">VQ03_25705</name>
</gene>
<evidence type="ECO:0008006" key="3">
    <source>
        <dbReference type="Google" id="ProtNLM"/>
    </source>
</evidence>